<dbReference type="RefSeq" id="XP_005844356.1">
    <property type="nucleotide sequence ID" value="XM_005844294.1"/>
</dbReference>
<dbReference type="InParanoid" id="E1ZPJ9"/>
<dbReference type="KEGG" id="cvr:CHLNCDRAFT_58940"/>
<evidence type="ECO:0000313" key="1">
    <source>
        <dbReference type="EMBL" id="EFN52254.1"/>
    </source>
</evidence>
<sequence>MEWAEEKGANKLWWAEKGHIETFAFQRQIQAKAIGYMKELYSYTGESYSASLPWKVTKCLAALKGRRERLVIDGVEQHGVLCHNALQQAAPHFPPLWGRAGLDRDGRRRAIVERLKECLCFAALLPDIGSVEKRVEAVEAASDAFWVLDQNHWDTHCCRWDAAVQPCSDDDPSLSIYPEILKCELDSEHAVACLLAKDFGIQPALVPVDGRRQQGQQLVRDVHQQDEALGLGSRTRHALRRGCHA</sequence>
<name>E1ZPJ9_CHLVA</name>
<dbReference type="EMBL" id="GL433857">
    <property type="protein sequence ID" value="EFN52254.1"/>
    <property type="molecule type" value="Genomic_DNA"/>
</dbReference>
<dbReference type="AlphaFoldDB" id="E1ZPJ9"/>
<protein>
    <submittedName>
        <fullName evidence="1">Expressed protein</fullName>
    </submittedName>
</protein>
<accession>E1ZPJ9</accession>
<organism evidence="2">
    <name type="scientific">Chlorella variabilis</name>
    <name type="common">Green alga</name>
    <dbReference type="NCBI Taxonomy" id="554065"/>
    <lineage>
        <taxon>Eukaryota</taxon>
        <taxon>Viridiplantae</taxon>
        <taxon>Chlorophyta</taxon>
        <taxon>core chlorophytes</taxon>
        <taxon>Trebouxiophyceae</taxon>
        <taxon>Chlorellales</taxon>
        <taxon>Chlorellaceae</taxon>
        <taxon>Chlorella clade</taxon>
        <taxon>Chlorella</taxon>
    </lineage>
</organism>
<proteinExistence type="predicted"/>
<keyword evidence="2" id="KW-1185">Reference proteome</keyword>
<dbReference type="GeneID" id="17351656"/>
<evidence type="ECO:0000313" key="2">
    <source>
        <dbReference type="Proteomes" id="UP000008141"/>
    </source>
</evidence>
<feature type="non-terminal residue" evidence="1">
    <location>
        <position position="245"/>
    </location>
</feature>
<reference evidence="1 2" key="1">
    <citation type="journal article" date="2010" name="Plant Cell">
        <title>The Chlorella variabilis NC64A genome reveals adaptation to photosymbiosis, coevolution with viruses, and cryptic sex.</title>
        <authorList>
            <person name="Blanc G."/>
            <person name="Duncan G."/>
            <person name="Agarkova I."/>
            <person name="Borodovsky M."/>
            <person name="Gurnon J."/>
            <person name="Kuo A."/>
            <person name="Lindquist E."/>
            <person name="Lucas S."/>
            <person name="Pangilinan J."/>
            <person name="Polle J."/>
            <person name="Salamov A."/>
            <person name="Terry A."/>
            <person name="Yamada T."/>
            <person name="Dunigan D.D."/>
            <person name="Grigoriev I.V."/>
            <person name="Claverie J.M."/>
            <person name="Van Etten J.L."/>
        </authorList>
    </citation>
    <scope>NUCLEOTIDE SEQUENCE [LARGE SCALE GENOMIC DNA]</scope>
    <source>
        <strain evidence="1 2">NC64A</strain>
    </source>
</reference>
<gene>
    <name evidence="1" type="ORF">CHLNCDRAFT_58940</name>
</gene>
<dbReference type="Proteomes" id="UP000008141">
    <property type="component" value="Unassembled WGS sequence"/>
</dbReference>